<dbReference type="PANTHER" id="PTHR20883:SF48">
    <property type="entry name" value="ECTOINE DIOXYGENASE"/>
    <property type="match status" value="1"/>
</dbReference>
<gene>
    <name evidence="2" type="ordered locus">Plav_0212</name>
</gene>
<keyword evidence="3" id="KW-1185">Reference proteome</keyword>
<dbReference type="SUPFAM" id="SSF51197">
    <property type="entry name" value="Clavaminate synthase-like"/>
    <property type="match status" value="1"/>
</dbReference>
<evidence type="ECO:0000313" key="2">
    <source>
        <dbReference type="EMBL" id="ABS61835.1"/>
    </source>
</evidence>
<reference evidence="2 3" key="1">
    <citation type="journal article" date="2011" name="Stand. Genomic Sci.">
        <title>Complete genome sequence of Parvibaculum lavamentivorans type strain (DS-1(T)).</title>
        <authorList>
            <person name="Schleheck D."/>
            <person name="Weiss M."/>
            <person name="Pitluck S."/>
            <person name="Bruce D."/>
            <person name="Land M.L."/>
            <person name="Han S."/>
            <person name="Saunders E."/>
            <person name="Tapia R."/>
            <person name="Detter C."/>
            <person name="Brettin T."/>
            <person name="Han J."/>
            <person name="Woyke T."/>
            <person name="Goodwin L."/>
            <person name="Pennacchio L."/>
            <person name="Nolan M."/>
            <person name="Cook A.M."/>
            <person name="Kjelleberg S."/>
            <person name="Thomas T."/>
        </authorList>
    </citation>
    <scope>NUCLEOTIDE SEQUENCE [LARGE SCALE GENOMIC DNA]</scope>
    <source>
        <strain evidence="3">DS-1 / DSM 13023 / NCIMB 13966</strain>
    </source>
</reference>
<evidence type="ECO:0000313" key="3">
    <source>
        <dbReference type="Proteomes" id="UP000006377"/>
    </source>
</evidence>
<dbReference type="OrthoDB" id="9796766at2"/>
<sequence>MKRGGRPPLLAIAFCRTAWKGRKTQNKGRKAVTKGRGIDLEAKFADFERDGYVIFENVIEPELVSEIREELLRVERDNNMGFRDTDFEGKQTVRIYNLLAHGPTFWKIPIHEATLPFAEKVLDEELQVSSVSSITLCPGQGAQPLHADDQLIPVPKPHQPFTLNCVWAISDFTEENGATRLVPGSHKASGMPDYDMEMDTVAGEMPAGSVLFWHGSLWHAGGNNRSKERRFCVANYYCAGFIRQQENQQLGIPLEEARKFPRRLQELCGYSVYRGLYGHVDNADPIGMLGREDGSRLIWQRSYDEMYEDKAGPAE</sequence>
<dbReference type="Proteomes" id="UP000006377">
    <property type="component" value="Chromosome"/>
</dbReference>
<dbReference type="STRING" id="402881.Plav_0212"/>
<proteinExistence type="predicted"/>
<organism evidence="2 3">
    <name type="scientific">Parvibaculum lavamentivorans (strain DS-1 / DSM 13023 / NCIMB 13966)</name>
    <dbReference type="NCBI Taxonomy" id="402881"/>
    <lineage>
        <taxon>Bacteria</taxon>
        <taxon>Pseudomonadati</taxon>
        <taxon>Pseudomonadota</taxon>
        <taxon>Alphaproteobacteria</taxon>
        <taxon>Hyphomicrobiales</taxon>
        <taxon>Parvibaculaceae</taxon>
        <taxon>Parvibaculum</taxon>
    </lineage>
</organism>
<dbReference type="HOGENOM" id="CLU_047725_3_0_5"/>
<keyword evidence="2" id="KW-0560">Oxidoreductase</keyword>
<dbReference type="Gene3D" id="2.60.120.620">
    <property type="entry name" value="q2cbj1_9rhob like domain"/>
    <property type="match status" value="1"/>
</dbReference>
<name>A7HPK2_PARL1</name>
<dbReference type="PANTHER" id="PTHR20883">
    <property type="entry name" value="PHYTANOYL-COA DIOXYGENASE DOMAIN CONTAINING 1"/>
    <property type="match status" value="1"/>
</dbReference>
<dbReference type="KEGG" id="pla:Plav_0212"/>
<dbReference type="GO" id="GO:0005506">
    <property type="term" value="F:iron ion binding"/>
    <property type="evidence" value="ECO:0007669"/>
    <property type="project" value="UniProtKB-ARBA"/>
</dbReference>
<accession>A7HPK2</accession>
<comment type="cofactor">
    <cofactor evidence="1">
        <name>Fe(2+)</name>
        <dbReference type="ChEBI" id="CHEBI:29033"/>
    </cofactor>
</comment>
<dbReference type="eggNOG" id="COG5285">
    <property type="taxonomic scope" value="Bacteria"/>
</dbReference>
<dbReference type="Pfam" id="PF05721">
    <property type="entry name" value="PhyH"/>
    <property type="match status" value="1"/>
</dbReference>
<dbReference type="AlphaFoldDB" id="A7HPK2"/>
<protein>
    <submittedName>
        <fullName evidence="2">Phytanoyl-CoA dioxygenase</fullName>
    </submittedName>
</protein>
<keyword evidence="2" id="KW-0223">Dioxygenase</keyword>
<evidence type="ECO:0000256" key="1">
    <source>
        <dbReference type="ARBA" id="ARBA00001954"/>
    </source>
</evidence>
<dbReference type="InterPro" id="IPR008775">
    <property type="entry name" value="Phytyl_CoA_dOase-like"/>
</dbReference>
<dbReference type="GO" id="GO:0016706">
    <property type="term" value="F:2-oxoglutarate-dependent dioxygenase activity"/>
    <property type="evidence" value="ECO:0007669"/>
    <property type="project" value="UniProtKB-ARBA"/>
</dbReference>
<dbReference type="EMBL" id="CP000774">
    <property type="protein sequence ID" value="ABS61835.1"/>
    <property type="molecule type" value="Genomic_DNA"/>
</dbReference>